<keyword evidence="15" id="KW-1185">Reference proteome</keyword>
<evidence type="ECO:0000256" key="10">
    <source>
        <dbReference type="ARBA" id="ARBA00023186"/>
    </source>
</evidence>
<name>A0A147K884_9BACI</name>
<comment type="similarity">
    <text evidence="12">Belongs to the OXA1/ALB3/YidC family. Type 2 subfamily.</text>
</comment>
<dbReference type="Proteomes" id="UP000074108">
    <property type="component" value="Unassembled WGS sequence"/>
</dbReference>
<evidence type="ECO:0000256" key="11">
    <source>
        <dbReference type="ARBA" id="ARBA00023288"/>
    </source>
</evidence>
<evidence type="ECO:0000313" key="15">
    <source>
        <dbReference type="Proteomes" id="UP000074108"/>
    </source>
</evidence>
<keyword evidence="9" id="KW-0564">Palmitate</keyword>
<keyword evidence="5 12" id="KW-0732">Signal</keyword>
<dbReference type="InterPro" id="IPR047196">
    <property type="entry name" value="YidC_ALB_C"/>
</dbReference>
<dbReference type="AlphaFoldDB" id="A0A147K884"/>
<dbReference type="PATRIC" id="fig|1150625.3.peg.1627"/>
<proteinExistence type="inferred from homology"/>
<dbReference type="PANTHER" id="PTHR12428:SF65">
    <property type="entry name" value="CYTOCHROME C OXIDASE ASSEMBLY PROTEIN COX18, MITOCHONDRIAL"/>
    <property type="match status" value="1"/>
</dbReference>
<organism evidence="14 15">
    <name type="scientific">Bacillus coahuilensis p1.1.43</name>
    <dbReference type="NCBI Taxonomy" id="1150625"/>
    <lineage>
        <taxon>Bacteria</taxon>
        <taxon>Bacillati</taxon>
        <taxon>Bacillota</taxon>
        <taxon>Bacilli</taxon>
        <taxon>Bacillales</taxon>
        <taxon>Bacillaceae</taxon>
        <taxon>Bacillus</taxon>
    </lineage>
</organism>
<keyword evidence="3 12" id="KW-1003">Cell membrane</keyword>
<evidence type="ECO:0000256" key="5">
    <source>
        <dbReference type="ARBA" id="ARBA00022729"/>
    </source>
</evidence>
<dbReference type="GO" id="GO:0015031">
    <property type="term" value="P:protein transport"/>
    <property type="evidence" value="ECO:0007669"/>
    <property type="project" value="UniProtKB-KW"/>
</dbReference>
<keyword evidence="2 12" id="KW-0813">Transport</keyword>
<feature type="transmembrane region" description="Helical" evidence="12">
    <location>
        <begin position="200"/>
        <end position="216"/>
    </location>
</feature>
<dbReference type="CDD" id="cd20070">
    <property type="entry name" value="5TM_YidC_Alb3"/>
    <property type="match status" value="1"/>
</dbReference>
<evidence type="ECO:0000313" key="14">
    <source>
        <dbReference type="EMBL" id="KUP06419.1"/>
    </source>
</evidence>
<dbReference type="Pfam" id="PF02096">
    <property type="entry name" value="60KD_IMP"/>
    <property type="match status" value="1"/>
</dbReference>
<evidence type="ECO:0000256" key="6">
    <source>
        <dbReference type="ARBA" id="ARBA00022927"/>
    </source>
</evidence>
<comment type="function">
    <text evidence="12">Required for the insertion and/or proper folding and/or complex formation of integral membrane proteins into the membrane. Involved in integration of membrane proteins that insert both dependently and independently of the Sec translocase complex, as well as at least some lipoproteins.</text>
</comment>
<dbReference type="GO" id="GO:0032977">
    <property type="term" value="F:membrane insertase activity"/>
    <property type="evidence" value="ECO:0007669"/>
    <property type="project" value="InterPro"/>
</dbReference>
<evidence type="ECO:0000259" key="13">
    <source>
        <dbReference type="Pfam" id="PF02096"/>
    </source>
</evidence>
<evidence type="ECO:0000256" key="2">
    <source>
        <dbReference type="ARBA" id="ARBA00022448"/>
    </source>
</evidence>
<dbReference type="HAMAP" id="MF_01811">
    <property type="entry name" value="YidC_type2"/>
    <property type="match status" value="1"/>
</dbReference>
<comment type="subcellular location">
    <subcellularLocation>
        <location evidence="1 12">Cell membrane</location>
        <topology evidence="1 12">Multi-pass membrane protein</topology>
    </subcellularLocation>
</comment>
<keyword evidence="7 12" id="KW-1133">Transmembrane helix</keyword>
<evidence type="ECO:0000256" key="12">
    <source>
        <dbReference type="HAMAP-Rule" id="MF_01811"/>
    </source>
</evidence>
<feature type="transmembrane region" description="Helical" evidence="12">
    <location>
        <begin position="127"/>
        <end position="148"/>
    </location>
</feature>
<feature type="domain" description="Membrane insertase YidC/Oxa/ALB C-terminal" evidence="13">
    <location>
        <begin position="52"/>
        <end position="239"/>
    </location>
</feature>
<keyword evidence="11 12" id="KW-0449">Lipoprotein</keyword>
<evidence type="ECO:0000256" key="3">
    <source>
        <dbReference type="ARBA" id="ARBA00022475"/>
    </source>
</evidence>
<dbReference type="RefSeq" id="WP_059350979.1">
    <property type="nucleotide sequence ID" value="NZ_LDYG01000028.1"/>
</dbReference>
<dbReference type="OrthoDB" id="9780552at2"/>
<accession>A0A147K884</accession>
<keyword evidence="8 12" id="KW-0472">Membrane</keyword>
<dbReference type="GO" id="GO:0051205">
    <property type="term" value="P:protein insertion into membrane"/>
    <property type="evidence" value="ECO:0007669"/>
    <property type="project" value="TreeGrafter"/>
</dbReference>
<reference evidence="14 15" key="1">
    <citation type="journal article" date="2016" name="Front. Microbiol.">
        <title>Microevolution Analysis of Bacillus coahuilensis Unveils Differences in Phosphorus Acquisition Strategies and Their Regulation.</title>
        <authorList>
            <person name="Gomez-Lunar Z."/>
            <person name="Hernandez-Gonzalez I."/>
            <person name="Rodriguez-Torres M.D."/>
            <person name="Souza V."/>
            <person name="Olmedo-Alvarez G."/>
        </authorList>
    </citation>
    <scope>NUCLEOTIDE SEQUENCE [LARGE SCALE GENOMIC DNA]</scope>
    <source>
        <strain evidence="15">p1.1.43</strain>
    </source>
</reference>
<feature type="transmembrane region" description="Helical" evidence="12">
    <location>
        <begin position="52"/>
        <end position="72"/>
    </location>
</feature>
<keyword evidence="10 12" id="KW-0143">Chaperone</keyword>
<evidence type="ECO:0000256" key="7">
    <source>
        <dbReference type="ARBA" id="ARBA00022989"/>
    </source>
</evidence>
<keyword evidence="6 12" id="KW-0653">Protein transport</keyword>
<evidence type="ECO:0000256" key="4">
    <source>
        <dbReference type="ARBA" id="ARBA00022692"/>
    </source>
</evidence>
<dbReference type="EMBL" id="LDYG01000028">
    <property type="protein sequence ID" value="KUP06419.1"/>
    <property type="molecule type" value="Genomic_DNA"/>
</dbReference>
<dbReference type="PROSITE" id="PS51257">
    <property type="entry name" value="PROKAR_LIPOPROTEIN"/>
    <property type="match status" value="1"/>
</dbReference>
<dbReference type="InterPro" id="IPR001708">
    <property type="entry name" value="YidC/ALB3/OXA1/COX18"/>
</dbReference>
<dbReference type="NCBIfam" id="TIGR03592">
    <property type="entry name" value="yidC_oxa1_cterm"/>
    <property type="match status" value="1"/>
</dbReference>
<keyword evidence="4 12" id="KW-0812">Transmembrane</keyword>
<gene>
    <name evidence="12" type="primary">yidC</name>
    <name evidence="14" type="ORF">Q75_07715</name>
</gene>
<feature type="transmembrane region" description="Helical" evidence="12">
    <location>
        <begin position="160"/>
        <end position="180"/>
    </location>
</feature>
<dbReference type="PRINTS" id="PR00701">
    <property type="entry name" value="60KDINNERMP"/>
</dbReference>
<evidence type="ECO:0000256" key="9">
    <source>
        <dbReference type="ARBA" id="ARBA00023139"/>
    </source>
</evidence>
<protein>
    <recommendedName>
        <fullName evidence="12">Membrane protein insertase YidC</fullName>
    </recommendedName>
    <alternativeName>
        <fullName evidence="12">Foldase YidC</fullName>
    </alternativeName>
    <alternativeName>
        <fullName evidence="12">Membrane integrase YidC</fullName>
    </alternativeName>
    <alternativeName>
        <fullName evidence="12">Membrane protein YidC</fullName>
    </alternativeName>
</protein>
<dbReference type="InterPro" id="IPR028055">
    <property type="entry name" value="YidC/Oxa/ALB_C"/>
</dbReference>
<dbReference type="GO" id="GO:0005886">
    <property type="term" value="C:plasma membrane"/>
    <property type="evidence" value="ECO:0007669"/>
    <property type="project" value="UniProtKB-SubCell"/>
</dbReference>
<dbReference type="STRING" id="1150625.Q75_07715"/>
<evidence type="ECO:0000256" key="1">
    <source>
        <dbReference type="ARBA" id="ARBA00004651"/>
    </source>
</evidence>
<dbReference type="InterPro" id="IPR023060">
    <property type="entry name" value="YidC/YidC1/YidC2_Firmicutes"/>
</dbReference>
<comment type="caution">
    <text evidence="14">The sequence shown here is derived from an EMBL/GenBank/DDBJ whole genome shotgun (WGS) entry which is preliminary data.</text>
</comment>
<sequence>MKKWSTILLLIGTTVLLSGCGATNQEGFFYDTFVFPFAKLLEWLGNTLGGNFGLAIIIITIIIRLVLMPFMLKTFKNQQEMKGKMDKLKPEMQEIQKKIKETKDTEEQRKLQQEMMQLYQKHGVNPLNMGCLPLIIQMPILLGLYYAIIGSPDIATHSFLWFNLGEANIIMALIAGVVYFGQAKVSLIGIAEEQLQQMKIISYLSPVMILIFSLNAPAALPLYWTVGGVFVIGQTLFAKKYYQAEPTLNEEKA</sequence>
<dbReference type="PANTHER" id="PTHR12428">
    <property type="entry name" value="OXA1"/>
    <property type="match status" value="1"/>
</dbReference>
<evidence type="ECO:0000256" key="8">
    <source>
        <dbReference type="ARBA" id="ARBA00023136"/>
    </source>
</evidence>